<gene>
    <name evidence="1" type="ORF">IDF66_03210</name>
</gene>
<evidence type="ECO:0000313" key="2">
    <source>
        <dbReference type="Proteomes" id="UP000602395"/>
    </source>
</evidence>
<proteinExistence type="predicted"/>
<protein>
    <submittedName>
        <fullName evidence="1">Uncharacterized protein</fullName>
    </submittedName>
</protein>
<name>A0ABR7W6X5_9ACTN</name>
<accession>A0ABR7W6X5</accession>
<organism evidence="1 2">
    <name type="scientific">Gordonia hankookensis</name>
    <dbReference type="NCBI Taxonomy" id="589403"/>
    <lineage>
        <taxon>Bacteria</taxon>
        <taxon>Bacillati</taxon>
        <taxon>Actinomycetota</taxon>
        <taxon>Actinomycetes</taxon>
        <taxon>Mycobacteriales</taxon>
        <taxon>Gordoniaceae</taxon>
        <taxon>Gordonia</taxon>
    </lineage>
</organism>
<dbReference type="RefSeq" id="WP_190265698.1">
    <property type="nucleotide sequence ID" value="NZ_BAABAD010000003.1"/>
</dbReference>
<comment type="caution">
    <text evidence="1">The sequence shown here is derived from an EMBL/GenBank/DDBJ whole genome shotgun (WGS) entry which is preliminary data.</text>
</comment>
<sequence>MNGINLQASISVPVAMPLAPTATSTEFVGMEFRRDRFWVDKTHVRPLAAHVPAAAVVLADPAIAGARAAQRFPVQIRSLRRR</sequence>
<reference evidence="1 2" key="1">
    <citation type="submission" date="2020-09" db="EMBL/GenBank/DDBJ databases">
        <title>Novel species in genus Gordonia.</title>
        <authorList>
            <person name="Zhang G."/>
        </authorList>
    </citation>
    <scope>NUCLEOTIDE SEQUENCE [LARGE SCALE GENOMIC DNA]</scope>
    <source>
        <strain evidence="1 2">ON-33</strain>
    </source>
</reference>
<dbReference type="EMBL" id="JACWMS010000001">
    <property type="protein sequence ID" value="MBD1318580.1"/>
    <property type="molecule type" value="Genomic_DNA"/>
</dbReference>
<evidence type="ECO:0000313" key="1">
    <source>
        <dbReference type="EMBL" id="MBD1318580.1"/>
    </source>
</evidence>
<keyword evidence="2" id="KW-1185">Reference proteome</keyword>
<dbReference type="Proteomes" id="UP000602395">
    <property type="component" value="Unassembled WGS sequence"/>
</dbReference>